<dbReference type="KEGG" id="kng:KNAG_0E04220"/>
<reference evidence="4" key="2">
    <citation type="submission" date="2012-08" db="EMBL/GenBank/DDBJ databases">
        <title>Genome sequence of Kazachstania naganishii.</title>
        <authorList>
            <person name="Gordon J.L."/>
            <person name="Armisen D."/>
            <person name="Proux-Wera E."/>
            <person name="OhEigeartaigh S.S."/>
            <person name="Byrne K.P."/>
            <person name="Wolfe K.H."/>
        </authorList>
    </citation>
    <scope>NUCLEOTIDE SEQUENCE [LARGE SCALE GENOMIC DNA]</scope>
    <source>
        <strain evidence="4">ATCC MYA-139 / BCRC 22969 / CBS 8797 / CCRC 22969 / KCTC 17520 / NBRC 10181 / NCYC 3082</strain>
    </source>
</reference>
<keyword evidence="2" id="KW-1133">Transmembrane helix</keyword>
<feature type="transmembrane region" description="Helical" evidence="2">
    <location>
        <begin position="12"/>
        <end position="34"/>
    </location>
</feature>
<gene>
    <name evidence="3" type="primary">KNAG0E04220</name>
    <name evidence="3" type="ordered locus">KNAG_0E04220</name>
</gene>
<protein>
    <submittedName>
        <fullName evidence="3">Uncharacterized protein</fullName>
    </submittedName>
</protein>
<dbReference type="AlphaFoldDB" id="J7R737"/>
<evidence type="ECO:0000256" key="1">
    <source>
        <dbReference type="SAM" id="MobiDB-lite"/>
    </source>
</evidence>
<dbReference type="HOGENOM" id="CLU_1461526_0_0_1"/>
<name>J7R737_HUIN7</name>
<feature type="compositionally biased region" description="Basic residues" evidence="1">
    <location>
        <begin position="112"/>
        <end position="121"/>
    </location>
</feature>
<feature type="region of interest" description="Disordered" evidence="1">
    <location>
        <begin position="110"/>
        <end position="151"/>
    </location>
</feature>
<organism evidence="3 4">
    <name type="scientific">Huiozyma naganishii (strain ATCC MYA-139 / BCRC 22969 / CBS 8797 / KCTC 17520 / NBRC 10181 / NCYC 3082 / Yp74L-3)</name>
    <name type="common">Yeast</name>
    <name type="synonym">Kazachstania naganishii</name>
    <dbReference type="NCBI Taxonomy" id="1071383"/>
    <lineage>
        <taxon>Eukaryota</taxon>
        <taxon>Fungi</taxon>
        <taxon>Dikarya</taxon>
        <taxon>Ascomycota</taxon>
        <taxon>Saccharomycotina</taxon>
        <taxon>Saccharomycetes</taxon>
        <taxon>Saccharomycetales</taxon>
        <taxon>Saccharomycetaceae</taxon>
        <taxon>Huiozyma</taxon>
    </lineage>
</organism>
<evidence type="ECO:0000256" key="2">
    <source>
        <dbReference type="SAM" id="Phobius"/>
    </source>
</evidence>
<feature type="compositionally biased region" description="Basic residues" evidence="1">
    <location>
        <begin position="140"/>
        <end position="151"/>
    </location>
</feature>
<sequence length="185" mass="20921">MRAARCYSERCYLTPLLIAITRSMLPVIAPVPFFSSKQNTSAEDLCGPVSAAAGTDKRLARDWSAVTSAGTGNRRRPPRWANHRGERRQIGGRRLIRHDYRIRTLSGTDGRKKARNWKTQRGRAQNYPQEGAAGCGPNRKFGHSRKKKEKKKEKYLRILKLRSYPNVSPSISSVVEIRCEEGVVI</sequence>
<dbReference type="GeneID" id="34526375"/>
<proteinExistence type="predicted"/>
<evidence type="ECO:0000313" key="3">
    <source>
        <dbReference type="EMBL" id="CCK70675.1"/>
    </source>
</evidence>
<accession>J7R737</accession>
<dbReference type="RefSeq" id="XP_022464921.1">
    <property type="nucleotide sequence ID" value="XM_022608423.1"/>
</dbReference>
<dbReference type="Proteomes" id="UP000006310">
    <property type="component" value="Chromosome 5"/>
</dbReference>
<dbReference type="EMBL" id="HE978318">
    <property type="protein sequence ID" value="CCK70675.1"/>
    <property type="molecule type" value="Genomic_DNA"/>
</dbReference>
<keyword evidence="2" id="KW-0812">Transmembrane</keyword>
<evidence type="ECO:0000313" key="4">
    <source>
        <dbReference type="Proteomes" id="UP000006310"/>
    </source>
</evidence>
<keyword evidence="2" id="KW-0472">Membrane</keyword>
<keyword evidence="4" id="KW-1185">Reference proteome</keyword>
<reference evidence="3 4" key="1">
    <citation type="journal article" date="2011" name="Proc. Natl. Acad. Sci. U.S.A.">
        <title>Evolutionary erosion of yeast sex chromosomes by mating-type switching accidents.</title>
        <authorList>
            <person name="Gordon J.L."/>
            <person name="Armisen D."/>
            <person name="Proux-Wera E."/>
            <person name="Oheigeartaigh S.S."/>
            <person name="Byrne K.P."/>
            <person name="Wolfe K.H."/>
        </authorList>
    </citation>
    <scope>NUCLEOTIDE SEQUENCE [LARGE SCALE GENOMIC DNA]</scope>
    <source>
        <strain evidence="4">ATCC MYA-139 / BCRC 22969 / CBS 8797 / CCRC 22969 / KCTC 17520 / NBRC 10181 / NCYC 3082</strain>
    </source>
</reference>